<comment type="subcellular location">
    <subcellularLocation>
        <location evidence="1">Cell membrane</location>
        <topology evidence="1">Multi-pass membrane protein</topology>
    </subcellularLocation>
</comment>
<reference evidence="8 9" key="1">
    <citation type="journal article" date="2010" name="Stand. Genomic Sci.">
        <title>Complete genome sequence of Thermosediminibacter oceani type strain (JW/IW-1228P).</title>
        <authorList>
            <person name="Pitluck S."/>
            <person name="Yasawong M."/>
            <person name="Munk C."/>
            <person name="Nolan M."/>
            <person name="Lapidus A."/>
            <person name="Lucas S."/>
            <person name="Glavina Del Rio T."/>
            <person name="Tice H."/>
            <person name="Cheng J.F."/>
            <person name="Bruce D."/>
            <person name="Detter C."/>
            <person name="Tapia R."/>
            <person name="Han C."/>
            <person name="Goodwin L."/>
            <person name="Liolios K."/>
            <person name="Ivanova N."/>
            <person name="Mavromatis K."/>
            <person name="Mikhailova N."/>
            <person name="Pati A."/>
            <person name="Chen A."/>
            <person name="Palaniappan K."/>
            <person name="Land M."/>
            <person name="Hauser L."/>
            <person name="Chang Y.J."/>
            <person name="Jeffries C.D."/>
            <person name="Rohde M."/>
            <person name="Spring S."/>
            <person name="Sikorski J."/>
            <person name="Goker M."/>
            <person name="Woyke T."/>
            <person name="Bristow J."/>
            <person name="Eisen J.A."/>
            <person name="Markowitz V."/>
            <person name="Hugenholtz P."/>
            <person name="Kyrpides N.C."/>
            <person name="Klenk H.P."/>
        </authorList>
    </citation>
    <scope>NUCLEOTIDE SEQUENCE [LARGE SCALE GENOMIC DNA]</scope>
    <source>
        <strain evidence="9">ATCC BAA-1034 / DSM 16646 / JW/IW-1228P</strain>
    </source>
</reference>
<sequence length="175" mass="20178">MKFTLYSVFTKALFMDAIIILYLFAHGLNVTQIMFLETFSALTITFFEVPGGAVADKFGIKYSLFFGAFFQAIAVIFFIIGQNYLFFVVGIVIFSIGATFISGADNAYLYDFLNENNMRDKFQQIDGSIMSWVYYAMAITSLTAGFLYTKSIYYPLYLTFIFLIFHHCWRSVWQI</sequence>
<dbReference type="InterPro" id="IPR053160">
    <property type="entry name" value="MFS_DHA3_Transporter"/>
</dbReference>
<organism evidence="8 9">
    <name type="scientific">Thermosediminibacter oceani (strain ATCC BAA-1034 / DSM 16646 / JW/IW-1228P)</name>
    <dbReference type="NCBI Taxonomy" id="555079"/>
    <lineage>
        <taxon>Bacteria</taxon>
        <taxon>Bacillati</taxon>
        <taxon>Bacillota</taxon>
        <taxon>Clostridia</taxon>
        <taxon>Thermosediminibacterales</taxon>
        <taxon>Thermosediminibacteraceae</taxon>
        <taxon>Thermosediminibacter</taxon>
    </lineage>
</organism>
<keyword evidence="9" id="KW-1185">Reference proteome</keyword>
<evidence type="ECO:0000313" key="8">
    <source>
        <dbReference type="EMBL" id="ADL07449.1"/>
    </source>
</evidence>
<evidence type="ECO:0000259" key="7">
    <source>
        <dbReference type="PROSITE" id="PS50850"/>
    </source>
</evidence>
<proteinExistence type="predicted"/>
<evidence type="ECO:0000256" key="3">
    <source>
        <dbReference type="ARBA" id="ARBA00022692"/>
    </source>
</evidence>
<feature type="transmembrane region" description="Helical" evidence="6">
    <location>
        <begin position="86"/>
        <end position="108"/>
    </location>
</feature>
<dbReference type="EMBL" id="CP002131">
    <property type="protein sequence ID" value="ADL07449.1"/>
    <property type="molecule type" value="Genomic_DNA"/>
</dbReference>
<evidence type="ECO:0000256" key="2">
    <source>
        <dbReference type="ARBA" id="ARBA00022448"/>
    </source>
</evidence>
<dbReference type="Proteomes" id="UP000000272">
    <property type="component" value="Chromosome"/>
</dbReference>
<feature type="transmembrane region" description="Helical" evidence="6">
    <location>
        <begin position="154"/>
        <end position="173"/>
    </location>
</feature>
<dbReference type="InterPro" id="IPR020846">
    <property type="entry name" value="MFS_dom"/>
</dbReference>
<evidence type="ECO:0000256" key="4">
    <source>
        <dbReference type="ARBA" id="ARBA00022989"/>
    </source>
</evidence>
<dbReference type="GO" id="GO:0022857">
    <property type="term" value="F:transmembrane transporter activity"/>
    <property type="evidence" value="ECO:0007669"/>
    <property type="project" value="InterPro"/>
</dbReference>
<keyword evidence="2" id="KW-0813">Transport</keyword>
<dbReference type="STRING" id="555079.Toce_0678"/>
<evidence type="ECO:0000256" key="6">
    <source>
        <dbReference type="SAM" id="Phobius"/>
    </source>
</evidence>
<evidence type="ECO:0000256" key="1">
    <source>
        <dbReference type="ARBA" id="ARBA00004651"/>
    </source>
</evidence>
<protein>
    <submittedName>
        <fullName evidence="8">Major facilitator superfamily MFS_1</fullName>
    </submittedName>
</protein>
<evidence type="ECO:0000256" key="5">
    <source>
        <dbReference type="ARBA" id="ARBA00023136"/>
    </source>
</evidence>
<dbReference type="InterPro" id="IPR036259">
    <property type="entry name" value="MFS_trans_sf"/>
</dbReference>
<keyword evidence="5 6" id="KW-0472">Membrane</keyword>
<dbReference type="AlphaFoldDB" id="D9S222"/>
<feature type="transmembrane region" description="Helical" evidence="6">
    <location>
        <begin position="62"/>
        <end position="80"/>
    </location>
</feature>
<dbReference type="SUPFAM" id="SSF103473">
    <property type="entry name" value="MFS general substrate transporter"/>
    <property type="match status" value="1"/>
</dbReference>
<dbReference type="HOGENOM" id="CLU_1590816_0_0_9"/>
<keyword evidence="3 6" id="KW-0812">Transmembrane</keyword>
<keyword evidence="4 6" id="KW-1133">Transmembrane helix</keyword>
<dbReference type="Gene3D" id="1.20.1250.20">
    <property type="entry name" value="MFS general substrate transporter like domains"/>
    <property type="match status" value="1"/>
</dbReference>
<feature type="transmembrane region" description="Helical" evidence="6">
    <location>
        <begin position="12"/>
        <end position="28"/>
    </location>
</feature>
<dbReference type="PROSITE" id="PS50850">
    <property type="entry name" value="MFS"/>
    <property type="match status" value="1"/>
</dbReference>
<dbReference type="PANTHER" id="PTHR23530">
    <property type="entry name" value="TRANSPORT PROTEIN-RELATED"/>
    <property type="match status" value="1"/>
</dbReference>
<dbReference type="PANTHER" id="PTHR23530:SF1">
    <property type="entry name" value="PERMEASE, MAJOR FACILITATOR SUPERFAMILY-RELATED"/>
    <property type="match status" value="1"/>
</dbReference>
<feature type="domain" description="Major facilitator superfamily (MFS) profile" evidence="7">
    <location>
        <begin position="1"/>
        <end position="175"/>
    </location>
</feature>
<feature type="transmembrane region" description="Helical" evidence="6">
    <location>
        <begin position="34"/>
        <end position="55"/>
    </location>
</feature>
<evidence type="ECO:0000313" key="9">
    <source>
        <dbReference type="Proteomes" id="UP000000272"/>
    </source>
</evidence>
<accession>D9S222</accession>
<gene>
    <name evidence="8" type="ordered locus">Toce_0678</name>
</gene>
<dbReference type="eggNOG" id="COG2814">
    <property type="taxonomic scope" value="Bacteria"/>
</dbReference>
<name>D9S222_THEOJ</name>
<dbReference type="GO" id="GO:0005886">
    <property type="term" value="C:plasma membrane"/>
    <property type="evidence" value="ECO:0007669"/>
    <property type="project" value="UniProtKB-SubCell"/>
</dbReference>
<dbReference type="KEGG" id="toc:Toce_0678"/>
<feature type="transmembrane region" description="Helical" evidence="6">
    <location>
        <begin position="129"/>
        <end position="148"/>
    </location>
</feature>